<dbReference type="PANTHER" id="PTHR45913">
    <property type="entry name" value="EPM2A-INTERACTING PROTEIN 1"/>
    <property type="match status" value="1"/>
</dbReference>
<dbReference type="HOGENOM" id="CLU_021316_3_1_1"/>
<reference evidence="1" key="3">
    <citation type="submission" date="2025-09" db="UniProtKB">
        <authorList>
            <consortium name="Ensembl"/>
        </authorList>
    </citation>
    <scope>IDENTIFICATION</scope>
</reference>
<organism evidence="1 2">
    <name type="scientific">Ciona savignyi</name>
    <name type="common">Pacific transparent sea squirt</name>
    <dbReference type="NCBI Taxonomy" id="51511"/>
    <lineage>
        <taxon>Eukaryota</taxon>
        <taxon>Metazoa</taxon>
        <taxon>Chordata</taxon>
        <taxon>Tunicata</taxon>
        <taxon>Ascidiacea</taxon>
        <taxon>Phlebobranchia</taxon>
        <taxon>Cionidae</taxon>
        <taxon>Ciona</taxon>
    </lineage>
</organism>
<dbReference type="PANTHER" id="PTHR45913:SF10">
    <property type="entry name" value="DUF4371 DOMAIN-CONTAINING PROTEIN"/>
    <property type="match status" value="1"/>
</dbReference>
<proteinExistence type="predicted"/>
<sequence length="263" mass="29344">MASSKKLKLDVRSFQESWTLDFGFVSRDDRAVCALCCQNVVCRTSSLKRHFETKHEKSFKDDAEKKESLKKAVSRYQKQSSIFKKAIQSSNRTTESSYKIAEGIAKHGKSFTDGVFVKEAFLGCAEVLFGDLPNKSTIISRIKDLPVSARTVERRITDMATDITEQQSAALKAAEVFSVALDESVDINDSPRLAVVARYCSNGEIHEELCCLKSMNGSTKGEDVLNTFIKHFEQRDIDIKKIFSITTDGAPAMVGIHRGLKQN</sequence>
<evidence type="ECO:0000313" key="2">
    <source>
        <dbReference type="Proteomes" id="UP000007875"/>
    </source>
</evidence>
<dbReference type="OMA" id="ICRESFI"/>
<dbReference type="InParanoid" id="H2YQ88"/>
<accession>H2YQ88</accession>
<dbReference type="STRING" id="51511.ENSCSAVP00000007496"/>
<protein>
    <recommendedName>
        <fullName evidence="3">DUF4371 domain-containing protein</fullName>
    </recommendedName>
</protein>
<dbReference type="AlphaFoldDB" id="H2YQ88"/>
<evidence type="ECO:0000313" key="1">
    <source>
        <dbReference type="Ensembl" id="ENSCSAVP00000007496.1"/>
    </source>
</evidence>
<reference evidence="2" key="1">
    <citation type="submission" date="2003-08" db="EMBL/GenBank/DDBJ databases">
        <authorList>
            <person name="Birren B."/>
            <person name="Nusbaum C."/>
            <person name="Abebe A."/>
            <person name="Abouelleil A."/>
            <person name="Adekoya E."/>
            <person name="Ait-zahra M."/>
            <person name="Allen N."/>
            <person name="Allen T."/>
            <person name="An P."/>
            <person name="Anderson M."/>
            <person name="Anderson S."/>
            <person name="Arachchi H."/>
            <person name="Armbruster J."/>
            <person name="Bachantsang P."/>
            <person name="Baldwin J."/>
            <person name="Barry A."/>
            <person name="Bayul T."/>
            <person name="Blitshsteyn B."/>
            <person name="Bloom T."/>
            <person name="Blye J."/>
            <person name="Boguslavskiy L."/>
            <person name="Borowsky M."/>
            <person name="Boukhgalter B."/>
            <person name="Brunache A."/>
            <person name="Butler J."/>
            <person name="Calixte N."/>
            <person name="Calvo S."/>
            <person name="Camarata J."/>
            <person name="Campo K."/>
            <person name="Chang J."/>
            <person name="Cheshatsang Y."/>
            <person name="Citroen M."/>
            <person name="Collymore A."/>
            <person name="Considine T."/>
            <person name="Cook A."/>
            <person name="Cooke P."/>
            <person name="Corum B."/>
            <person name="Cuomo C."/>
            <person name="David R."/>
            <person name="Dawoe T."/>
            <person name="Degray S."/>
            <person name="Dodge S."/>
            <person name="Dooley K."/>
            <person name="Dorje P."/>
            <person name="Dorjee K."/>
            <person name="Dorris L."/>
            <person name="Duffey N."/>
            <person name="Dupes A."/>
            <person name="Elkins T."/>
            <person name="Engels R."/>
            <person name="Erickson J."/>
            <person name="Farina A."/>
            <person name="Faro S."/>
            <person name="Ferreira P."/>
            <person name="Fischer H."/>
            <person name="Fitzgerald M."/>
            <person name="Foley K."/>
            <person name="Gage D."/>
            <person name="Galagan J."/>
            <person name="Gearin G."/>
            <person name="Gnerre S."/>
            <person name="Gnirke A."/>
            <person name="Goyette A."/>
            <person name="Graham J."/>
            <person name="Grandbois E."/>
            <person name="Gyaltsen K."/>
            <person name="Hafez N."/>
            <person name="Hagopian D."/>
            <person name="Hagos B."/>
            <person name="Hall J."/>
            <person name="Hatcher B."/>
            <person name="Heller A."/>
            <person name="Higgins H."/>
            <person name="Honan T."/>
            <person name="Horn A."/>
            <person name="Houde N."/>
            <person name="Hughes L."/>
            <person name="Hulme W."/>
            <person name="Husby E."/>
            <person name="Iliev I."/>
            <person name="Jaffe D."/>
            <person name="Jones C."/>
            <person name="Kamal M."/>
            <person name="Kamat A."/>
            <person name="Kamvysselis M."/>
            <person name="Karlsson E."/>
            <person name="Kells C."/>
            <person name="Kieu A."/>
            <person name="Kisner P."/>
            <person name="Kodira C."/>
            <person name="Kulbokas E."/>
            <person name="Labutti K."/>
            <person name="Lama D."/>
            <person name="Landers T."/>
            <person name="Leger J."/>
            <person name="Levine S."/>
            <person name="Lewis D."/>
            <person name="Lewis T."/>
            <person name="Lindblad-toh K."/>
            <person name="Liu X."/>
            <person name="Lokyitsang T."/>
            <person name="Lokyitsang Y."/>
            <person name="Lucien O."/>
            <person name="Lui A."/>
            <person name="Ma L.J."/>
            <person name="Mabbitt R."/>
            <person name="Macdonald J."/>
            <person name="Maclean C."/>
            <person name="Major J."/>
            <person name="Manning J."/>
            <person name="Marabella R."/>
            <person name="Maru K."/>
            <person name="Matthews C."/>
            <person name="Mauceli E."/>
            <person name="Mccarthy M."/>
            <person name="Mcdonough S."/>
            <person name="Mcghee T."/>
            <person name="Meldrim J."/>
            <person name="Meneus L."/>
            <person name="Mesirov J."/>
            <person name="Mihalev A."/>
            <person name="Mihova T."/>
            <person name="Mikkelsen T."/>
            <person name="Mlenga V."/>
            <person name="Moru K."/>
            <person name="Mozes J."/>
            <person name="Mulrain L."/>
            <person name="Munson G."/>
            <person name="Naylor J."/>
            <person name="Newes C."/>
            <person name="Nguyen C."/>
            <person name="Nguyen N."/>
            <person name="Nguyen T."/>
            <person name="Nicol R."/>
            <person name="Nielsen C."/>
            <person name="Nizzari M."/>
            <person name="Norbu C."/>
            <person name="Norbu N."/>
            <person name="O'donnell P."/>
            <person name="Okoawo O."/>
            <person name="O'leary S."/>
            <person name="Omotosho B."/>
            <person name="O'neill K."/>
            <person name="Osman S."/>
            <person name="Parker S."/>
            <person name="Perrin D."/>
            <person name="Phunkhang P."/>
            <person name="Piqani B."/>
            <person name="Purcell S."/>
            <person name="Rachupka T."/>
            <person name="Ramasamy U."/>
            <person name="Rameau R."/>
            <person name="Ray V."/>
            <person name="Raymond C."/>
            <person name="Retta R."/>
            <person name="Richardson S."/>
            <person name="Rise C."/>
            <person name="Rodriguez J."/>
            <person name="Rogers J."/>
            <person name="Rogov P."/>
            <person name="Rutman M."/>
            <person name="Schupbach R."/>
            <person name="Seaman C."/>
            <person name="Settipalli S."/>
            <person name="Sharpe T."/>
            <person name="Sheridan J."/>
            <person name="Sherpa N."/>
            <person name="Shi J."/>
            <person name="Smirnov S."/>
            <person name="Smith C."/>
            <person name="Sougnez C."/>
            <person name="Spencer B."/>
            <person name="Stalker J."/>
            <person name="Stange-thomann N."/>
            <person name="Stavropoulos S."/>
            <person name="Stetson K."/>
            <person name="Stone C."/>
            <person name="Stone S."/>
            <person name="Stubbs M."/>
            <person name="Talamas J."/>
            <person name="Tchuinga P."/>
            <person name="Tenzing P."/>
            <person name="Tesfaye S."/>
            <person name="Theodore J."/>
            <person name="Thoulutsang Y."/>
            <person name="Topham K."/>
            <person name="Towey S."/>
            <person name="Tsamla T."/>
            <person name="Tsomo N."/>
            <person name="Vallee D."/>
            <person name="Vassiliev H."/>
            <person name="Venkataraman V."/>
            <person name="Vinson J."/>
            <person name="Vo A."/>
            <person name="Wade C."/>
            <person name="Wang S."/>
            <person name="Wangchuk T."/>
            <person name="Wangdi T."/>
            <person name="Whittaker C."/>
            <person name="Wilkinson J."/>
            <person name="Wu Y."/>
            <person name="Wyman D."/>
            <person name="Yadav S."/>
            <person name="Yang S."/>
            <person name="Yang X."/>
            <person name="Yeager S."/>
            <person name="Yee E."/>
            <person name="Young G."/>
            <person name="Zainoun J."/>
            <person name="Zembeck L."/>
            <person name="Zimmer A."/>
            <person name="Zody M."/>
            <person name="Lander E."/>
        </authorList>
    </citation>
    <scope>NUCLEOTIDE SEQUENCE [LARGE SCALE GENOMIC DNA]</scope>
</reference>
<reference evidence="1" key="2">
    <citation type="submission" date="2025-08" db="UniProtKB">
        <authorList>
            <consortium name="Ensembl"/>
        </authorList>
    </citation>
    <scope>IDENTIFICATION</scope>
</reference>
<dbReference type="GeneTree" id="ENSGT00950000182812"/>
<keyword evidence="2" id="KW-1185">Reference proteome</keyword>
<dbReference type="eggNOG" id="ENOG502QUWI">
    <property type="taxonomic scope" value="Eukaryota"/>
</dbReference>
<dbReference type="Ensembl" id="ENSCSAVT00000007595.1">
    <property type="protein sequence ID" value="ENSCSAVP00000007496.1"/>
    <property type="gene ID" value="ENSCSAVG00000004479.1"/>
</dbReference>
<name>H2YQ88_CIOSA</name>
<dbReference type="Proteomes" id="UP000007875">
    <property type="component" value="Unassembled WGS sequence"/>
</dbReference>
<evidence type="ECO:0008006" key="3">
    <source>
        <dbReference type="Google" id="ProtNLM"/>
    </source>
</evidence>